<gene>
    <name evidence="2" type="ORF">FHW37_11770</name>
</gene>
<dbReference type="Proteomes" id="UP000320653">
    <property type="component" value="Unassembled WGS sequence"/>
</dbReference>
<dbReference type="GO" id="GO:0016747">
    <property type="term" value="F:acyltransferase activity, transferring groups other than amino-acyl groups"/>
    <property type="evidence" value="ECO:0007669"/>
    <property type="project" value="InterPro"/>
</dbReference>
<keyword evidence="2" id="KW-0808">Transferase</keyword>
<sequence length="151" mass="16081">MADALAMSAMLDQLVMAGRRTARSDALFVKDHYIDHPAGILCTLAEDDAGRLLGFQSLIRSTEGNPYGTPTGWGIIGTHVSPNAARSGIGTGLFEVTRRAALDAGLAKIEAYIATDNAVALAYYEKMGFKTYRRTETSECKCWSAGDATGA</sequence>
<dbReference type="AlphaFoldDB" id="A0A561Q0U9"/>
<dbReference type="RefSeq" id="WP_246691027.1">
    <property type="nucleotide sequence ID" value="NZ_VIWP01000017.1"/>
</dbReference>
<accession>A0A561Q0U9</accession>
<feature type="domain" description="N-acetyltransferase" evidence="1">
    <location>
        <begin position="2"/>
        <end position="149"/>
    </location>
</feature>
<comment type="caution">
    <text evidence="2">The sequence shown here is derived from an EMBL/GenBank/DDBJ whole genome shotgun (WGS) entry which is preliminary data.</text>
</comment>
<evidence type="ECO:0000313" key="3">
    <source>
        <dbReference type="Proteomes" id="UP000320653"/>
    </source>
</evidence>
<dbReference type="Pfam" id="PF00583">
    <property type="entry name" value="Acetyltransf_1"/>
    <property type="match status" value="1"/>
</dbReference>
<name>A0A561Q0U9_9HYPH</name>
<dbReference type="PROSITE" id="PS51186">
    <property type="entry name" value="GNAT"/>
    <property type="match status" value="1"/>
</dbReference>
<dbReference type="EMBL" id="VIWP01000017">
    <property type="protein sequence ID" value="TWF43982.1"/>
    <property type="molecule type" value="Genomic_DNA"/>
</dbReference>
<proteinExistence type="predicted"/>
<dbReference type="InterPro" id="IPR000182">
    <property type="entry name" value="GNAT_dom"/>
</dbReference>
<evidence type="ECO:0000313" key="2">
    <source>
        <dbReference type="EMBL" id="TWF43982.1"/>
    </source>
</evidence>
<evidence type="ECO:0000259" key="1">
    <source>
        <dbReference type="PROSITE" id="PS51186"/>
    </source>
</evidence>
<reference evidence="2 3" key="1">
    <citation type="submission" date="2019-06" db="EMBL/GenBank/DDBJ databases">
        <title>Sorghum-associated microbial communities from plants grown in Nebraska, USA.</title>
        <authorList>
            <person name="Schachtman D."/>
        </authorList>
    </citation>
    <scope>NUCLEOTIDE SEQUENCE [LARGE SCALE GENOMIC DNA]</scope>
    <source>
        <strain evidence="2 3">1225</strain>
    </source>
</reference>
<dbReference type="InterPro" id="IPR016181">
    <property type="entry name" value="Acyl_CoA_acyltransferase"/>
</dbReference>
<dbReference type="SUPFAM" id="SSF55729">
    <property type="entry name" value="Acyl-CoA N-acyltransferases (Nat)"/>
    <property type="match status" value="1"/>
</dbReference>
<organism evidence="2 3">
    <name type="scientific">Neorhizobium alkalisoli</name>
    <dbReference type="NCBI Taxonomy" id="528178"/>
    <lineage>
        <taxon>Bacteria</taxon>
        <taxon>Pseudomonadati</taxon>
        <taxon>Pseudomonadota</taxon>
        <taxon>Alphaproteobacteria</taxon>
        <taxon>Hyphomicrobiales</taxon>
        <taxon>Rhizobiaceae</taxon>
        <taxon>Rhizobium/Agrobacterium group</taxon>
        <taxon>Neorhizobium</taxon>
    </lineage>
</organism>
<keyword evidence="3" id="KW-1185">Reference proteome</keyword>
<dbReference type="Gene3D" id="3.40.630.30">
    <property type="match status" value="1"/>
</dbReference>
<protein>
    <submittedName>
        <fullName evidence="2">Acetyltransferase (GNAT) family protein</fullName>
    </submittedName>
</protein>